<name>A0AAV3Q8H5_LITER</name>
<dbReference type="EMBL" id="BAABME010003621">
    <property type="protein sequence ID" value="GAA0159508.1"/>
    <property type="molecule type" value="Genomic_DNA"/>
</dbReference>
<protein>
    <submittedName>
        <fullName evidence="1">Uncharacterized protein</fullName>
    </submittedName>
</protein>
<evidence type="ECO:0000313" key="1">
    <source>
        <dbReference type="EMBL" id="GAA0159508.1"/>
    </source>
</evidence>
<evidence type="ECO:0000313" key="2">
    <source>
        <dbReference type="Proteomes" id="UP001454036"/>
    </source>
</evidence>
<reference evidence="1 2" key="1">
    <citation type="submission" date="2024-01" db="EMBL/GenBank/DDBJ databases">
        <title>The complete chloroplast genome sequence of Lithospermum erythrorhizon: insights into the phylogenetic relationship among Boraginaceae species and the maternal lineages of purple gromwells.</title>
        <authorList>
            <person name="Okada T."/>
            <person name="Watanabe K."/>
        </authorList>
    </citation>
    <scope>NUCLEOTIDE SEQUENCE [LARGE SCALE GENOMIC DNA]</scope>
</reference>
<organism evidence="1 2">
    <name type="scientific">Lithospermum erythrorhizon</name>
    <name type="common">Purple gromwell</name>
    <name type="synonym">Lithospermum officinale var. erythrorhizon</name>
    <dbReference type="NCBI Taxonomy" id="34254"/>
    <lineage>
        <taxon>Eukaryota</taxon>
        <taxon>Viridiplantae</taxon>
        <taxon>Streptophyta</taxon>
        <taxon>Embryophyta</taxon>
        <taxon>Tracheophyta</taxon>
        <taxon>Spermatophyta</taxon>
        <taxon>Magnoliopsida</taxon>
        <taxon>eudicotyledons</taxon>
        <taxon>Gunneridae</taxon>
        <taxon>Pentapetalae</taxon>
        <taxon>asterids</taxon>
        <taxon>lamiids</taxon>
        <taxon>Boraginales</taxon>
        <taxon>Boraginaceae</taxon>
        <taxon>Boraginoideae</taxon>
        <taxon>Lithospermeae</taxon>
        <taxon>Lithospermum</taxon>
    </lineage>
</organism>
<dbReference type="AlphaFoldDB" id="A0AAV3Q8H5"/>
<accession>A0AAV3Q8H5</accession>
<proteinExistence type="predicted"/>
<comment type="caution">
    <text evidence="1">The sequence shown here is derived from an EMBL/GenBank/DDBJ whole genome shotgun (WGS) entry which is preliminary data.</text>
</comment>
<dbReference type="Proteomes" id="UP001454036">
    <property type="component" value="Unassembled WGS sequence"/>
</dbReference>
<gene>
    <name evidence="1" type="ORF">LIER_16264</name>
</gene>
<sequence length="103" mass="11565">MNDSKKGNLPMRHGVQLNKSQCPTTSVEMNKMKDISYISAIGSIMREPLDCSEGHLEYLRRTKYVFLVYGGDDELVVTGYTDASFRTDKVLEQCLGEVPSNRG</sequence>
<keyword evidence="2" id="KW-1185">Reference proteome</keyword>